<dbReference type="OrthoDB" id="9807767at2"/>
<protein>
    <recommendedName>
        <fullName evidence="6">dTTP/UTP pyrophosphatase</fullName>
        <shortName evidence="6">dTTPase/UTPase</shortName>
        <ecNumber evidence="6">3.6.1.9</ecNumber>
    </recommendedName>
    <alternativeName>
        <fullName evidence="6">Nucleoside triphosphate pyrophosphatase</fullName>
    </alternativeName>
    <alternativeName>
        <fullName evidence="6">Nucleotide pyrophosphatase</fullName>
        <shortName evidence="6">Nucleotide PPase</shortName>
    </alternativeName>
</protein>
<name>A0A562QK21_9BACI</name>
<evidence type="ECO:0000256" key="5">
    <source>
        <dbReference type="ARBA" id="ARBA00023080"/>
    </source>
</evidence>
<proteinExistence type="inferred from homology"/>
<dbReference type="GO" id="GO:0036218">
    <property type="term" value="F:dTTP diphosphatase activity"/>
    <property type="evidence" value="ECO:0007669"/>
    <property type="project" value="RHEA"/>
</dbReference>
<evidence type="ECO:0000256" key="6">
    <source>
        <dbReference type="HAMAP-Rule" id="MF_00528"/>
    </source>
</evidence>
<keyword evidence="8" id="KW-1185">Reference proteome</keyword>
<organism evidence="7 8">
    <name type="scientific">Halalkalibacter nanhaiisediminis</name>
    <dbReference type="NCBI Taxonomy" id="688079"/>
    <lineage>
        <taxon>Bacteria</taxon>
        <taxon>Bacillati</taxon>
        <taxon>Bacillota</taxon>
        <taxon>Bacilli</taxon>
        <taxon>Bacillales</taxon>
        <taxon>Bacillaceae</taxon>
        <taxon>Halalkalibacter</taxon>
    </lineage>
</organism>
<dbReference type="PANTHER" id="PTHR43213:SF5">
    <property type="entry name" value="BIFUNCTIONAL DTTP_UTP PYROPHOSPHATASE_METHYLTRANSFERASE PROTEIN-RELATED"/>
    <property type="match status" value="1"/>
</dbReference>
<dbReference type="InterPro" id="IPR029001">
    <property type="entry name" value="ITPase-like_fam"/>
</dbReference>
<dbReference type="InterPro" id="IPR003697">
    <property type="entry name" value="Maf-like"/>
</dbReference>
<keyword evidence="4 6" id="KW-0378">Hydrolase</keyword>
<dbReference type="EMBL" id="VLKZ01000004">
    <property type="protein sequence ID" value="TWI57102.1"/>
    <property type="molecule type" value="Genomic_DNA"/>
</dbReference>
<keyword evidence="3 6" id="KW-0963">Cytoplasm</keyword>
<evidence type="ECO:0000313" key="8">
    <source>
        <dbReference type="Proteomes" id="UP000315711"/>
    </source>
</evidence>
<comment type="catalytic activity">
    <reaction evidence="6">
        <text>UTP + H2O = UMP + diphosphate + H(+)</text>
        <dbReference type="Rhea" id="RHEA:29395"/>
        <dbReference type="ChEBI" id="CHEBI:15377"/>
        <dbReference type="ChEBI" id="CHEBI:15378"/>
        <dbReference type="ChEBI" id="CHEBI:33019"/>
        <dbReference type="ChEBI" id="CHEBI:46398"/>
        <dbReference type="ChEBI" id="CHEBI:57865"/>
        <dbReference type="EC" id="3.6.1.9"/>
    </reaction>
</comment>
<evidence type="ECO:0000256" key="4">
    <source>
        <dbReference type="ARBA" id="ARBA00022801"/>
    </source>
</evidence>
<dbReference type="HAMAP" id="MF_00528">
    <property type="entry name" value="Maf"/>
    <property type="match status" value="1"/>
</dbReference>
<comment type="function">
    <text evidence="6">Nucleoside triphosphate pyrophosphatase that hydrolyzes dTTP and UTP. May have a dual role in cell division arrest and in preventing the incorporation of modified nucleotides into cellular nucleic acids.</text>
</comment>
<dbReference type="PANTHER" id="PTHR43213">
    <property type="entry name" value="BIFUNCTIONAL DTTP/UTP PYROPHOSPHATASE/METHYLTRANSFERASE PROTEIN-RELATED"/>
    <property type="match status" value="1"/>
</dbReference>
<gene>
    <name evidence="7" type="ORF">IQ10_01805</name>
</gene>
<dbReference type="CDD" id="cd00555">
    <property type="entry name" value="Maf"/>
    <property type="match status" value="1"/>
</dbReference>
<dbReference type="Pfam" id="PF02545">
    <property type="entry name" value="Maf"/>
    <property type="match status" value="1"/>
</dbReference>
<evidence type="ECO:0000313" key="7">
    <source>
        <dbReference type="EMBL" id="TWI57102.1"/>
    </source>
</evidence>
<dbReference type="AlphaFoldDB" id="A0A562QK21"/>
<dbReference type="Gene3D" id="3.90.950.10">
    <property type="match status" value="1"/>
</dbReference>
<feature type="site" description="Important for substrate specificity" evidence="6">
    <location>
        <position position="70"/>
    </location>
</feature>
<comment type="caution">
    <text evidence="6">Lacks conserved residue(s) required for the propagation of feature annotation.</text>
</comment>
<comment type="similarity">
    <text evidence="6">Belongs to the Maf family. YhdE subfamily.</text>
</comment>
<accession>A0A562QK21</accession>
<evidence type="ECO:0000256" key="3">
    <source>
        <dbReference type="ARBA" id="ARBA00022490"/>
    </source>
</evidence>
<dbReference type="GO" id="GO:0036221">
    <property type="term" value="F:UTP diphosphatase activity"/>
    <property type="evidence" value="ECO:0007669"/>
    <property type="project" value="RHEA"/>
</dbReference>
<feature type="site" description="Important for substrate specificity" evidence="6">
    <location>
        <position position="152"/>
    </location>
</feature>
<dbReference type="PIRSF" id="PIRSF006305">
    <property type="entry name" value="Maf"/>
    <property type="match status" value="1"/>
</dbReference>
<comment type="caution">
    <text evidence="7">The sequence shown here is derived from an EMBL/GenBank/DDBJ whole genome shotgun (WGS) entry which is preliminary data.</text>
</comment>
<feature type="site" description="Important for substrate specificity" evidence="6">
    <location>
        <position position="12"/>
    </location>
</feature>
<dbReference type="RefSeq" id="WP_144450122.1">
    <property type="nucleotide sequence ID" value="NZ_VLKZ01000004.1"/>
</dbReference>
<dbReference type="Proteomes" id="UP000315711">
    <property type="component" value="Unassembled WGS sequence"/>
</dbReference>
<dbReference type="FunFam" id="3.90.950.10:FF:000005">
    <property type="entry name" value="7-methyl-GTP pyrophosphatase"/>
    <property type="match status" value="1"/>
</dbReference>
<evidence type="ECO:0000256" key="2">
    <source>
        <dbReference type="ARBA" id="ARBA00004496"/>
    </source>
</evidence>
<dbReference type="NCBIfam" id="TIGR00172">
    <property type="entry name" value="maf"/>
    <property type="match status" value="1"/>
</dbReference>
<comment type="subcellular location">
    <subcellularLocation>
        <location evidence="2 6">Cytoplasm</location>
    </subcellularLocation>
</comment>
<evidence type="ECO:0000256" key="1">
    <source>
        <dbReference type="ARBA" id="ARBA00001968"/>
    </source>
</evidence>
<dbReference type="GO" id="GO:0005737">
    <property type="term" value="C:cytoplasm"/>
    <property type="evidence" value="ECO:0007669"/>
    <property type="project" value="UniProtKB-SubCell"/>
</dbReference>
<dbReference type="EC" id="3.6.1.9" evidence="6"/>
<feature type="active site" description="Proton acceptor" evidence="6">
    <location>
        <position position="69"/>
    </location>
</feature>
<comment type="cofactor">
    <cofactor evidence="1 6">
        <name>a divalent metal cation</name>
        <dbReference type="ChEBI" id="CHEBI:60240"/>
    </cofactor>
</comment>
<dbReference type="GO" id="GO:0009117">
    <property type="term" value="P:nucleotide metabolic process"/>
    <property type="evidence" value="ECO:0007669"/>
    <property type="project" value="UniProtKB-KW"/>
</dbReference>
<comment type="catalytic activity">
    <reaction evidence="6">
        <text>dTTP + H2O = dTMP + diphosphate + H(+)</text>
        <dbReference type="Rhea" id="RHEA:28534"/>
        <dbReference type="ChEBI" id="CHEBI:15377"/>
        <dbReference type="ChEBI" id="CHEBI:15378"/>
        <dbReference type="ChEBI" id="CHEBI:33019"/>
        <dbReference type="ChEBI" id="CHEBI:37568"/>
        <dbReference type="ChEBI" id="CHEBI:63528"/>
        <dbReference type="EC" id="3.6.1.9"/>
    </reaction>
</comment>
<sequence length="190" mass="20740">MNPFILASGSPRRKELLKQARYSFEIQTSTIEEKIEVGLSPANVVEQLAQQKAEDVWAGNQQAVVLGADTVVVFGNAILGKPSDATEARSMLRKLSGNVHHVYTGVAICSKKGITTFSEKTEVEFYPLSEEDIEMYIRSGESFDKAGAYGIQGFGAYLIKQMIGDYFTVVGLPLAKTMRALKDVGISPKV</sequence>
<keyword evidence="5 6" id="KW-0546">Nucleotide metabolism</keyword>
<dbReference type="SUPFAM" id="SSF52972">
    <property type="entry name" value="ITPase-like"/>
    <property type="match status" value="1"/>
</dbReference>
<reference evidence="7 8" key="1">
    <citation type="journal article" date="2015" name="Stand. Genomic Sci.">
        <title>Genomic Encyclopedia of Bacterial and Archaeal Type Strains, Phase III: the genomes of soil and plant-associated and newly described type strains.</title>
        <authorList>
            <person name="Whitman W.B."/>
            <person name="Woyke T."/>
            <person name="Klenk H.P."/>
            <person name="Zhou Y."/>
            <person name="Lilburn T.G."/>
            <person name="Beck B.J."/>
            <person name="De Vos P."/>
            <person name="Vandamme P."/>
            <person name="Eisen J.A."/>
            <person name="Garrity G."/>
            <person name="Hugenholtz P."/>
            <person name="Kyrpides N.C."/>
        </authorList>
    </citation>
    <scope>NUCLEOTIDE SEQUENCE [LARGE SCALE GENOMIC DNA]</scope>
    <source>
        <strain evidence="7 8">CGMCC 1.10116</strain>
    </source>
</reference>